<keyword evidence="4" id="KW-1185">Reference proteome</keyword>
<dbReference type="AlphaFoldDB" id="A0A162CNY3"/>
<dbReference type="STRING" id="1642818.AWE51_10210"/>
<dbReference type="RefSeq" id="WP_066316198.1">
    <property type="nucleotide sequence ID" value="NZ_LQRT01000024.1"/>
</dbReference>
<evidence type="ECO:0000313" key="3">
    <source>
        <dbReference type="EMBL" id="KZS40004.1"/>
    </source>
</evidence>
<dbReference type="Proteomes" id="UP000076715">
    <property type="component" value="Unassembled WGS sequence"/>
</dbReference>
<dbReference type="OrthoDB" id="9788959at2"/>
<organism evidence="3 4">
    <name type="scientific">Aquimarina aggregata</name>
    <dbReference type="NCBI Taxonomy" id="1642818"/>
    <lineage>
        <taxon>Bacteria</taxon>
        <taxon>Pseudomonadati</taxon>
        <taxon>Bacteroidota</taxon>
        <taxon>Flavobacteriia</taxon>
        <taxon>Flavobacteriales</taxon>
        <taxon>Flavobacteriaceae</taxon>
        <taxon>Aquimarina</taxon>
    </lineage>
</organism>
<evidence type="ECO:0000256" key="1">
    <source>
        <dbReference type="ARBA" id="ARBA00008791"/>
    </source>
</evidence>
<dbReference type="PANTHER" id="PTHR46268">
    <property type="entry name" value="STRESS RESPONSE PROTEIN NHAX"/>
    <property type="match status" value="1"/>
</dbReference>
<sequence length="283" mass="32498">MRKKILLPTDFSRNAWNAITYAIELYKNEDCDFYVLNTFSVTGYGLESMMVPEPGEKLYEEAKEKSEKGLGKILERLTFRDDNPNHKFYMVSQFSLLLDAILDLVEKRDIEMVIMGTKGNTDAATIVYGSNTVLIMEKVRNCPVMAIPQDTLYQEPKEIVFPTDYKTSFKRRELQHVIEIAKISNAAIRVLYVSDGEPLTQEQENNKKLLEENFDTIQHTFHVLHNVDVKGGLSAFVESRESDMITFVNRKHSFFGSIFSKPMVKNLGYHSKVPVLALHDIKN</sequence>
<accession>A0A162CNY3</accession>
<dbReference type="Pfam" id="PF00582">
    <property type="entry name" value="Usp"/>
    <property type="match status" value="1"/>
</dbReference>
<dbReference type="InterPro" id="IPR014729">
    <property type="entry name" value="Rossmann-like_a/b/a_fold"/>
</dbReference>
<comment type="similarity">
    <text evidence="1">Belongs to the universal stress protein A family.</text>
</comment>
<dbReference type="Gene3D" id="3.40.50.620">
    <property type="entry name" value="HUPs"/>
    <property type="match status" value="2"/>
</dbReference>
<comment type="caution">
    <text evidence="3">The sequence shown here is derived from an EMBL/GenBank/DDBJ whole genome shotgun (WGS) entry which is preliminary data.</text>
</comment>
<dbReference type="InterPro" id="IPR006016">
    <property type="entry name" value="UspA"/>
</dbReference>
<dbReference type="SUPFAM" id="SSF52402">
    <property type="entry name" value="Adenine nucleotide alpha hydrolases-like"/>
    <property type="match status" value="2"/>
</dbReference>
<dbReference type="CDD" id="cd00293">
    <property type="entry name" value="USP-like"/>
    <property type="match status" value="1"/>
</dbReference>
<dbReference type="PANTHER" id="PTHR46268:SF6">
    <property type="entry name" value="UNIVERSAL STRESS PROTEIN UP12"/>
    <property type="match status" value="1"/>
</dbReference>
<evidence type="ECO:0000259" key="2">
    <source>
        <dbReference type="Pfam" id="PF00582"/>
    </source>
</evidence>
<dbReference type="EMBL" id="LQRT01000024">
    <property type="protein sequence ID" value="KZS40004.1"/>
    <property type="molecule type" value="Genomic_DNA"/>
</dbReference>
<name>A0A162CNY3_9FLAO</name>
<reference evidence="3 4" key="1">
    <citation type="submission" date="2016-01" db="EMBL/GenBank/DDBJ databases">
        <title>The draft genome sequence of Aquimarina sp. RZW4-3-2.</title>
        <authorList>
            <person name="Wang Y."/>
        </authorList>
    </citation>
    <scope>NUCLEOTIDE SEQUENCE [LARGE SCALE GENOMIC DNA]</scope>
    <source>
        <strain evidence="3 4">RZW4-3-2</strain>
    </source>
</reference>
<proteinExistence type="inferred from homology"/>
<gene>
    <name evidence="3" type="ORF">AWE51_10210</name>
</gene>
<protein>
    <submittedName>
        <fullName evidence="3">Universal stress protein</fullName>
    </submittedName>
</protein>
<feature type="domain" description="UspA" evidence="2">
    <location>
        <begin position="1"/>
        <end position="148"/>
    </location>
</feature>
<evidence type="ECO:0000313" key="4">
    <source>
        <dbReference type="Proteomes" id="UP000076715"/>
    </source>
</evidence>